<accession>A0ABX0NFW9</accession>
<keyword evidence="3" id="KW-1185">Reference proteome</keyword>
<dbReference type="EMBL" id="WHJG01000030">
    <property type="protein sequence ID" value="NHZ82271.1"/>
    <property type="molecule type" value="Genomic_DNA"/>
</dbReference>
<sequence length="400" mass="44539">MLITRLPIAHNDETLYSFAARIRVSNAARDDRSACRGMFGSAAHMRVAEFPVNLVHFCRVTQGVMGTPETVLAEMTLANFFGRIGGHPWHAGSSAQPVATAGYGLSSLSNGSVSTWRACRQCLRSDLSAFATGHWRRSHQLPTAFFCLQHGTPLSQSLAPAHAWHNRFMLPQDTALRETAHGFDGAANDEALLRLTQLAVDALCDVGPSVVGDVTYATMCRALGDRGMLTHSGAIRRDAFCSELLRHYGFLREYPDFAAAVSAKGLDILYRSVRCVGQWRRPLHNLLLLDWLFGSWKSFCEQSAWQSVMGCPNLLAEAAPSRSDVPPAVDHAIVNDTGDRVREIHRRKCVDFLERNTHAVRSRFARAEPKSCRWLLANDIAWFDQYCPIDQRDRPQANLF</sequence>
<protein>
    <recommendedName>
        <fullName evidence="1">TniQ domain-containing protein</fullName>
    </recommendedName>
</protein>
<name>A0ABX0NFW9_9BURK</name>
<evidence type="ECO:0000313" key="3">
    <source>
        <dbReference type="Proteomes" id="UP000621455"/>
    </source>
</evidence>
<gene>
    <name evidence="2" type="ORF">F2P44_23760</name>
</gene>
<comment type="caution">
    <text evidence="2">The sequence shown here is derived from an EMBL/GenBank/DDBJ whole genome shotgun (WGS) entry which is preliminary data.</text>
</comment>
<evidence type="ECO:0000313" key="2">
    <source>
        <dbReference type="EMBL" id="NHZ82271.1"/>
    </source>
</evidence>
<proteinExistence type="predicted"/>
<dbReference type="Pfam" id="PF06527">
    <property type="entry name" value="TniQ"/>
    <property type="match status" value="1"/>
</dbReference>
<evidence type="ECO:0000259" key="1">
    <source>
        <dbReference type="Pfam" id="PF06527"/>
    </source>
</evidence>
<organism evidence="2 3">
    <name type="scientific">Massilia frigida</name>
    <dbReference type="NCBI Taxonomy" id="2609281"/>
    <lineage>
        <taxon>Bacteria</taxon>
        <taxon>Pseudomonadati</taxon>
        <taxon>Pseudomonadota</taxon>
        <taxon>Betaproteobacteria</taxon>
        <taxon>Burkholderiales</taxon>
        <taxon>Oxalobacteraceae</taxon>
        <taxon>Telluria group</taxon>
        <taxon>Massilia</taxon>
    </lineage>
</organism>
<dbReference type="InterPro" id="IPR009492">
    <property type="entry name" value="TniQ"/>
</dbReference>
<dbReference type="RefSeq" id="WP_167090112.1">
    <property type="nucleotide sequence ID" value="NZ_WHJG01000030.1"/>
</dbReference>
<dbReference type="Proteomes" id="UP000621455">
    <property type="component" value="Unassembled WGS sequence"/>
</dbReference>
<feature type="domain" description="TniQ" evidence="1">
    <location>
        <begin position="9"/>
        <end position="154"/>
    </location>
</feature>
<reference evidence="2 3" key="1">
    <citation type="submission" date="2019-10" db="EMBL/GenBank/DDBJ databases">
        <title>Taxonomy of Antarctic Massilia spp.: description of Massilia rubra sp. nov., Massilia aquatica sp. nov., Massilia mucilaginosa sp. nov., Massilia frigida sp. nov. isolated from streams, lakes and regoliths.</title>
        <authorList>
            <person name="Holochova P."/>
            <person name="Sedlacek I."/>
            <person name="Kralova S."/>
            <person name="Maslanova I."/>
            <person name="Busse H.-J."/>
            <person name="Stankova E."/>
            <person name="Vrbovska V."/>
            <person name="Kovarovic V."/>
            <person name="Bartak M."/>
            <person name="Svec P."/>
            <person name="Pantucek R."/>
        </authorList>
    </citation>
    <scope>NUCLEOTIDE SEQUENCE [LARGE SCALE GENOMIC DNA]</scope>
    <source>
        <strain evidence="2 3">CCM 8695</strain>
    </source>
</reference>